<organism evidence="1 2">
    <name type="scientific">Steinernema carpocapsae</name>
    <name type="common">Entomopathogenic nematode</name>
    <dbReference type="NCBI Taxonomy" id="34508"/>
    <lineage>
        <taxon>Eukaryota</taxon>
        <taxon>Metazoa</taxon>
        <taxon>Ecdysozoa</taxon>
        <taxon>Nematoda</taxon>
        <taxon>Chromadorea</taxon>
        <taxon>Rhabditida</taxon>
        <taxon>Tylenchina</taxon>
        <taxon>Panagrolaimomorpha</taxon>
        <taxon>Strongyloidoidea</taxon>
        <taxon>Steinernematidae</taxon>
        <taxon>Steinernema</taxon>
    </lineage>
</organism>
<dbReference type="EMBL" id="AZBU02000004">
    <property type="protein sequence ID" value="TKR82845.1"/>
    <property type="molecule type" value="Genomic_DNA"/>
</dbReference>
<keyword evidence="2" id="KW-1185">Reference proteome</keyword>
<name>A0A4V6A3F0_STECR</name>
<dbReference type="Proteomes" id="UP000298663">
    <property type="component" value="Unassembled WGS sequence"/>
</dbReference>
<reference evidence="1 2" key="1">
    <citation type="journal article" date="2015" name="Genome Biol.">
        <title>Comparative genomics of Steinernema reveals deeply conserved gene regulatory networks.</title>
        <authorList>
            <person name="Dillman A.R."/>
            <person name="Macchietto M."/>
            <person name="Porter C.F."/>
            <person name="Rogers A."/>
            <person name="Williams B."/>
            <person name="Antoshechkin I."/>
            <person name="Lee M.M."/>
            <person name="Goodwin Z."/>
            <person name="Lu X."/>
            <person name="Lewis E.E."/>
            <person name="Goodrich-Blair H."/>
            <person name="Stock S.P."/>
            <person name="Adams B.J."/>
            <person name="Sternberg P.W."/>
            <person name="Mortazavi A."/>
        </authorList>
    </citation>
    <scope>NUCLEOTIDE SEQUENCE [LARGE SCALE GENOMIC DNA]</scope>
    <source>
        <strain evidence="1 2">ALL</strain>
    </source>
</reference>
<reference evidence="1 2" key="2">
    <citation type="journal article" date="2019" name="G3 (Bethesda)">
        <title>Hybrid Assembly of the Genome of the Entomopathogenic Nematode Steinernema carpocapsae Identifies the X-Chromosome.</title>
        <authorList>
            <person name="Serra L."/>
            <person name="Macchietto M."/>
            <person name="Macias-Munoz A."/>
            <person name="McGill C.J."/>
            <person name="Rodriguez I.M."/>
            <person name="Rodriguez B."/>
            <person name="Murad R."/>
            <person name="Mortazavi A."/>
        </authorList>
    </citation>
    <scope>NUCLEOTIDE SEQUENCE [LARGE SCALE GENOMIC DNA]</scope>
    <source>
        <strain evidence="1 2">ALL</strain>
    </source>
</reference>
<evidence type="ECO:0000313" key="1">
    <source>
        <dbReference type="EMBL" id="TKR82845.1"/>
    </source>
</evidence>
<protein>
    <submittedName>
        <fullName evidence="1">Uncharacterized protein</fullName>
    </submittedName>
</protein>
<comment type="caution">
    <text evidence="1">The sequence shown here is derived from an EMBL/GenBank/DDBJ whole genome shotgun (WGS) entry which is preliminary data.</text>
</comment>
<evidence type="ECO:0000313" key="2">
    <source>
        <dbReference type="Proteomes" id="UP000298663"/>
    </source>
</evidence>
<accession>A0A4V6A3F0</accession>
<proteinExistence type="predicted"/>
<sequence>MKSRFKPTNPLILDLALSDLLTSVNVVDQVRICLTDLHVNIRAFRILSSAACRDEFLALWPCRRIERRRLPCVGCCLRTSLILKLFS</sequence>
<gene>
    <name evidence="1" type="ORF">L596_016520</name>
</gene>
<dbReference type="AlphaFoldDB" id="A0A4V6A3F0"/>